<dbReference type="CDD" id="cd00051">
    <property type="entry name" value="EFh"/>
    <property type="match status" value="1"/>
</dbReference>
<dbReference type="SMART" id="SM00054">
    <property type="entry name" value="EFh"/>
    <property type="match status" value="2"/>
</dbReference>
<keyword evidence="1" id="KW-0106">Calcium</keyword>
<dbReference type="SUPFAM" id="SSF47473">
    <property type="entry name" value="EF-hand"/>
    <property type="match status" value="1"/>
</dbReference>
<dbReference type="InterPro" id="IPR011992">
    <property type="entry name" value="EF-hand-dom_pair"/>
</dbReference>
<protein>
    <recommendedName>
        <fullName evidence="3">EF-hand domain-containing protein</fullName>
    </recommendedName>
</protein>
<evidence type="ECO:0000256" key="1">
    <source>
        <dbReference type="ARBA" id="ARBA00022837"/>
    </source>
</evidence>
<dbReference type="Pfam" id="PF13499">
    <property type="entry name" value="EF-hand_7"/>
    <property type="match status" value="1"/>
</dbReference>
<accession>A0A7S1WP63</accession>
<evidence type="ECO:0000313" key="4">
    <source>
        <dbReference type="EMBL" id="CAD9179013.1"/>
    </source>
</evidence>
<feature type="domain" description="EF-hand" evidence="3">
    <location>
        <begin position="60"/>
        <end position="93"/>
    </location>
</feature>
<proteinExistence type="predicted"/>
<evidence type="ECO:0000259" key="3">
    <source>
        <dbReference type="PROSITE" id="PS50222"/>
    </source>
</evidence>
<organism evidence="4">
    <name type="scientific">Alexandrium catenella</name>
    <name type="common">Red tide dinoflagellate</name>
    <name type="synonym">Gonyaulax catenella</name>
    <dbReference type="NCBI Taxonomy" id="2925"/>
    <lineage>
        <taxon>Eukaryota</taxon>
        <taxon>Sar</taxon>
        <taxon>Alveolata</taxon>
        <taxon>Dinophyceae</taxon>
        <taxon>Gonyaulacales</taxon>
        <taxon>Pyrocystaceae</taxon>
        <taxon>Alexandrium</taxon>
    </lineage>
</organism>
<dbReference type="Gene3D" id="1.10.238.10">
    <property type="entry name" value="EF-hand"/>
    <property type="match status" value="1"/>
</dbReference>
<dbReference type="PROSITE" id="PS50222">
    <property type="entry name" value="EF_HAND_2"/>
    <property type="match status" value="2"/>
</dbReference>
<dbReference type="InterPro" id="IPR002048">
    <property type="entry name" value="EF_hand_dom"/>
</dbReference>
<gene>
    <name evidence="4" type="ORF">ACAT0790_LOCUS55785</name>
</gene>
<evidence type="ECO:0000256" key="2">
    <source>
        <dbReference type="SAM" id="SignalP"/>
    </source>
</evidence>
<feature type="domain" description="EF-hand" evidence="3">
    <location>
        <begin position="24"/>
        <end position="59"/>
    </location>
</feature>
<dbReference type="AlphaFoldDB" id="A0A7S1WP63"/>
<name>A0A7S1WP63_ALECA</name>
<dbReference type="InterPro" id="IPR018247">
    <property type="entry name" value="EF_Hand_1_Ca_BS"/>
</dbReference>
<sequence length="111" mass="12699">MRLPASVLALLCILPLALSGKSEKDDKHYEQIHSDLDANKDGFVTLDEFKIANHSVEEDKESLRKIIANLDKDGDGKLNMQEVRGLEDEFDREFEERRVKIARARGYPTEL</sequence>
<dbReference type="GO" id="GO:0005509">
    <property type="term" value="F:calcium ion binding"/>
    <property type="evidence" value="ECO:0007669"/>
    <property type="project" value="InterPro"/>
</dbReference>
<feature type="chain" id="PRO_5030582978" description="EF-hand domain-containing protein" evidence="2">
    <location>
        <begin position="20"/>
        <end position="111"/>
    </location>
</feature>
<dbReference type="EMBL" id="HBGE01093659">
    <property type="protein sequence ID" value="CAD9179013.1"/>
    <property type="molecule type" value="Transcribed_RNA"/>
</dbReference>
<dbReference type="PROSITE" id="PS00018">
    <property type="entry name" value="EF_HAND_1"/>
    <property type="match status" value="2"/>
</dbReference>
<reference evidence="4" key="1">
    <citation type="submission" date="2021-01" db="EMBL/GenBank/DDBJ databases">
        <authorList>
            <person name="Corre E."/>
            <person name="Pelletier E."/>
            <person name="Niang G."/>
            <person name="Scheremetjew M."/>
            <person name="Finn R."/>
            <person name="Kale V."/>
            <person name="Holt S."/>
            <person name="Cochrane G."/>
            <person name="Meng A."/>
            <person name="Brown T."/>
            <person name="Cohen L."/>
        </authorList>
    </citation>
    <scope>NUCLEOTIDE SEQUENCE</scope>
    <source>
        <strain evidence="4">OF101</strain>
    </source>
</reference>
<feature type="signal peptide" evidence="2">
    <location>
        <begin position="1"/>
        <end position="19"/>
    </location>
</feature>
<keyword evidence="2" id="KW-0732">Signal</keyword>